<reference evidence="1 2" key="1">
    <citation type="submission" date="2020-04" db="EMBL/GenBank/DDBJ databases">
        <title>Pseudoalteromonas caenipelagi sp. nov., isolated from a tidal flat.</title>
        <authorList>
            <person name="Park S."/>
            <person name="Yoon J.-H."/>
        </authorList>
    </citation>
    <scope>NUCLEOTIDE SEQUENCE [LARGE SCALE GENOMIC DNA]</scope>
    <source>
        <strain evidence="1 2">JBTF-M23</strain>
    </source>
</reference>
<organism evidence="1 2">
    <name type="scientific">Pseudoalteromonas caenipelagi</name>
    <dbReference type="NCBI Taxonomy" id="2726988"/>
    <lineage>
        <taxon>Bacteria</taxon>
        <taxon>Pseudomonadati</taxon>
        <taxon>Pseudomonadota</taxon>
        <taxon>Gammaproteobacteria</taxon>
        <taxon>Alteromonadales</taxon>
        <taxon>Pseudoalteromonadaceae</taxon>
        <taxon>Pseudoalteromonas</taxon>
    </lineage>
</organism>
<dbReference type="AlphaFoldDB" id="A0A849VB51"/>
<accession>A0A849VB51</accession>
<comment type="caution">
    <text evidence="1">The sequence shown here is derived from an EMBL/GenBank/DDBJ whole genome shotgun (WGS) entry which is preliminary data.</text>
</comment>
<gene>
    <name evidence="1" type="ORF">HG263_05545</name>
</gene>
<proteinExistence type="predicted"/>
<dbReference type="Proteomes" id="UP000586305">
    <property type="component" value="Unassembled WGS sequence"/>
</dbReference>
<dbReference type="Pfam" id="PF09684">
    <property type="entry name" value="Tail_P2_I"/>
    <property type="match status" value="1"/>
</dbReference>
<evidence type="ECO:0000313" key="1">
    <source>
        <dbReference type="EMBL" id="NOU50000.1"/>
    </source>
</evidence>
<dbReference type="NCBIfam" id="TIGR01634">
    <property type="entry name" value="tail_P2_I"/>
    <property type="match status" value="1"/>
</dbReference>
<dbReference type="RefSeq" id="WP_171625082.1">
    <property type="nucleotide sequence ID" value="NZ_JABBPG010000002.1"/>
</dbReference>
<protein>
    <submittedName>
        <fullName evidence="1">Phage tail protein I</fullName>
    </submittedName>
</protein>
<evidence type="ECO:0000313" key="2">
    <source>
        <dbReference type="Proteomes" id="UP000586305"/>
    </source>
</evidence>
<keyword evidence="2" id="KW-1185">Reference proteome</keyword>
<dbReference type="EMBL" id="JABBPG010000002">
    <property type="protein sequence ID" value="NOU50000.1"/>
    <property type="molecule type" value="Genomic_DNA"/>
</dbReference>
<dbReference type="InterPro" id="IPR006521">
    <property type="entry name" value="Tail_protein_I"/>
</dbReference>
<name>A0A849VB51_9GAMM</name>
<sequence>MKANNLIPASVQTKALNAISQSASAEFEQLREVASRLNIFDVDSVPAEFLPFLAWQFRVDVWSSNWPTDVKRKVVKTALEVHRTKGTVYAVELALAAVGVTAEIVEWWQAEPQQEPGTFDVVAYTNSNITPNQPSAINVKLIDQLNALIQGVKRKSQHYTITVGLEMSKNISTGVGGFGGNASNVSGSLVPRQPSVSGGVVAAVTGNTNSHLTSSGSLIPRQPKVNGGMTQAVAGLSDNTTNITGSLRPRQPNISGGFKTVLTAHNTACVFISGRLIRHE</sequence>